<organism evidence="2 3">
    <name type="scientific">Romeriopsis navalis LEGE 11480</name>
    <dbReference type="NCBI Taxonomy" id="2777977"/>
    <lineage>
        <taxon>Bacteria</taxon>
        <taxon>Bacillati</taxon>
        <taxon>Cyanobacteriota</taxon>
        <taxon>Cyanophyceae</taxon>
        <taxon>Leptolyngbyales</taxon>
        <taxon>Leptolyngbyaceae</taxon>
        <taxon>Romeriopsis</taxon>
        <taxon>Romeriopsis navalis</taxon>
    </lineage>
</organism>
<gene>
    <name evidence="2" type="ORF">IQ266_24735</name>
</gene>
<dbReference type="AlphaFoldDB" id="A0A928VUV2"/>
<accession>A0A928VUV2</accession>
<dbReference type="RefSeq" id="WP_264327760.1">
    <property type="nucleotide sequence ID" value="NZ_JADEXQ010000137.1"/>
</dbReference>
<feature type="domain" description="HTH luxR-type" evidence="1">
    <location>
        <begin position="169"/>
        <end position="196"/>
    </location>
</feature>
<evidence type="ECO:0000259" key="1">
    <source>
        <dbReference type="PROSITE" id="PS00622"/>
    </source>
</evidence>
<dbReference type="Proteomes" id="UP000625316">
    <property type="component" value="Unassembled WGS sequence"/>
</dbReference>
<dbReference type="EMBL" id="JADEXQ010000137">
    <property type="protein sequence ID" value="MBE9032947.1"/>
    <property type="molecule type" value="Genomic_DNA"/>
</dbReference>
<dbReference type="SUPFAM" id="SSF46894">
    <property type="entry name" value="C-terminal effector domain of the bipartite response regulators"/>
    <property type="match status" value="1"/>
</dbReference>
<dbReference type="InterPro" id="IPR000792">
    <property type="entry name" value="Tscrpt_reg_LuxR_C"/>
</dbReference>
<dbReference type="InterPro" id="IPR036388">
    <property type="entry name" value="WH-like_DNA-bd_sf"/>
</dbReference>
<dbReference type="SMART" id="SM00421">
    <property type="entry name" value="HTH_LUXR"/>
    <property type="match status" value="1"/>
</dbReference>
<sequence>MNVSNYNTNSSGKYVLPEANQPDPSSLQLGCSQLVTLLNAMRSGVLVVTDDMRLIYRNQTVTKIFEALNIHAPNGMPQALINYCNQFLQETDEWETEPLIIDCQPCPSRLLRWHISWFPEHLPEADGQRCMLVVLENCYGDLLIQMHRDQKRYDLTDRESQIWVMLKFGMAYQDIADNFSITINTVKSHARNIYNKQRDHKPQAPRLWFLGDDQICGTN</sequence>
<dbReference type="InterPro" id="IPR016032">
    <property type="entry name" value="Sig_transdc_resp-reg_C-effctor"/>
</dbReference>
<dbReference type="PROSITE" id="PS00622">
    <property type="entry name" value="HTH_LUXR_1"/>
    <property type="match status" value="1"/>
</dbReference>
<comment type="caution">
    <text evidence="2">The sequence shown here is derived from an EMBL/GenBank/DDBJ whole genome shotgun (WGS) entry which is preliminary data.</text>
</comment>
<dbReference type="CDD" id="cd06170">
    <property type="entry name" value="LuxR_C_like"/>
    <property type="match status" value="1"/>
</dbReference>
<protein>
    <submittedName>
        <fullName evidence="2">Helix-turn-helix transcriptional regulator</fullName>
    </submittedName>
</protein>
<dbReference type="Pfam" id="PF00196">
    <property type="entry name" value="GerE"/>
    <property type="match status" value="1"/>
</dbReference>
<evidence type="ECO:0000313" key="3">
    <source>
        <dbReference type="Proteomes" id="UP000625316"/>
    </source>
</evidence>
<keyword evidence="3" id="KW-1185">Reference proteome</keyword>
<name>A0A928VUV2_9CYAN</name>
<proteinExistence type="predicted"/>
<dbReference type="PRINTS" id="PR00038">
    <property type="entry name" value="HTHLUXR"/>
</dbReference>
<evidence type="ECO:0000313" key="2">
    <source>
        <dbReference type="EMBL" id="MBE9032947.1"/>
    </source>
</evidence>
<dbReference type="GO" id="GO:0003677">
    <property type="term" value="F:DNA binding"/>
    <property type="evidence" value="ECO:0007669"/>
    <property type="project" value="InterPro"/>
</dbReference>
<dbReference type="Gene3D" id="1.10.10.10">
    <property type="entry name" value="Winged helix-like DNA-binding domain superfamily/Winged helix DNA-binding domain"/>
    <property type="match status" value="1"/>
</dbReference>
<reference evidence="2" key="1">
    <citation type="submission" date="2020-10" db="EMBL/GenBank/DDBJ databases">
        <authorList>
            <person name="Castelo-Branco R."/>
            <person name="Eusebio N."/>
            <person name="Adriana R."/>
            <person name="Vieira A."/>
            <person name="Brugerolle De Fraissinette N."/>
            <person name="Rezende De Castro R."/>
            <person name="Schneider M.P."/>
            <person name="Vasconcelos V."/>
            <person name="Leao P.N."/>
        </authorList>
    </citation>
    <scope>NUCLEOTIDE SEQUENCE</scope>
    <source>
        <strain evidence="2">LEGE 11480</strain>
    </source>
</reference>
<dbReference type="GO" id="GO:0006355">
    <property type="term" value="P:regulation of DNA-templated transcription"/>
    <property type="evidence" value="ECO:0007669"/>
    <property type="project" value="InterPro"/>
</dbReference>